<dbReference type="RefSeq" id="XP_056844328.1">
    <property type="nucleotide sequence ID" value="XM_056988348.1"/>
</dbReference>
<dbReference type="Proteomes" id="UP000504610">
    <property type="component" value="Chromosome 6"/>
</dbReference>
<keyword evidence="1" id="KW-1185">Reference proteome</keyword>
<gene>
    <name evidence="2" type="primary">LOC130496344</name>
</gene>
<dbReference type="InterPro" id="IPR004252">
    <property type="entry name" value="Probable_transposase_24"/>
</dbReference>
<name>A0A9W3BYQ0_RAPSA</name>
<dbReference type="AlphaFoldDB" id="A0A9W3BYQ0"/>
<accession>A0A9W3BYQ0</accession>
<organism evidence="1 2">
    <name type="scientific">Raphanus sativus</name>
    <name type="common">Radish</name>
    <name type="synonym">Raphanus raphanistrum var. sativus</name>
    <dbReference type="NCBI Taxonomy" id="3726"/>
    <lineage>
        <taxon>Eukaryota</taxon>
        <taxon>Viridiplantae</taxon>
        <taxon>Streptophyta</taxon>
        <taxon>Embryophyta</taxon>
        <taxon>Tracheophyta</taxon>
        <taxon>Spermatophyta</taxon>
        <taxon>Magnoliopsida</taxon>
        <taxon>eudicotyledons</taxon>
        <taxon>Gunneridae</taxon>
        <taxon>Pentapetalae</taxon>
        <taxon>rosids</taxon>
        <taxon>malvids</taxon>
        <taxon>Brassicales</taxon>
        <taxon>Brassicaceae</taxon>
        <taxon>Brassiceae</taxon>
        <taxon>Raphanus</taxon>
    </lineage>
</organism>
<evidence type="ECO:0000313" key="2">
    <source>
        <dbReference type="RefSeq" id="XP_056844328.1"/>
    </source>
</evidence>
<reference evidence="2" key="2">
    <citation type="submission" date="2025-08" db="UniProtKB">
        <authorList>
            <consortium name="RefSeq"/>
        </authorList>
    </citation>
    <scope>IDENTIFICATION</scope>
    <source>
        <tissue evidence="2">Leaf</tissue>
    </source>
</reference>
<dbReference type="KEGG" id="rsz:130496344"/>
<dbReference type="OrthoDB" id="1112033at2759"/>
<reference evidence="1" key="1">
    <citation type="journal article" date="2019" name="Database">
        <title>The radish genome database (RadishGD): an integrated information resource for radish genomics.</title>
        <authorList>
            <person name="Yu H.J."/>
            <person name="Baek S."/>
            <person name="Lee Y.J."/>
            <person name="Cho A."/>
            <person name="Mun J.H."/>
        </authorList>
    </citation>
    <scope>NUCLEOTIDE SEQUENCE [LARGE SCALE GENOMIC DNA]</scope>
    <source>
        <strain evidence="1">cv. WK10039</strain>
    </source>
</reference>
<sequence>MWEEIQGRFNLQEEWHKAVIFKQLGSLWRAGKSRLVSQVRAAKTAAERLKLKPSNVPSIQVWNTWVRSKTTSSFTEISNRYRELRKNQIPHTTSRKGMIRLAYDMKKKESRPKKSE</sequence>
<dbReference type="GeneID" id="130496344"/>
<evidence type="ECO:0000313" key="1">
    <source>
        <dbReference type="Proteomes" id="UP000504610"/>
    </source>
</evidence>
<protein>
    <submittedName>
        <fullName evidence="2">Uncharacterized protein LOC130496344</fullName>
    </submittedName>
</protein>
<proteinExistence type="predicted"/>
<dbReference type="Pfam" id="PF03004">
    <property type="entry name" value="Transposase_24"/>
    <property type="match status" value="1"/>
</dbReference>